<protein>
    <recommendedName>
        <fullName evidence="2">SnoaL-like domain-containing protein</fullName>
    </recommendedName>
</protein>
<feature type="signal peptide" evidence="1">
    <location>
        <begin position="1"/>
        <end position="26"/>
    </location>
</feature>
<dbReference type="EMBL" id="CM018032">
    <property type="protein sequence ID" value="KAA8546255.1"/>
    <property type="molecule type" value="Genomic_DNA"/>
</dbReference>
<dbReference type="InterPro" id="IPR032710">
    <property type="entry name" value="NTF2-like_dom_sf"/>
</dbReference>
<accession>A0A5J5BTE1</accession>
<dbReference type="AlphaFoldDB" id="A0A5J5BTE1"/>
<evidence type="ECO:0000313" key="3">
    <source>
        <dbReference type="EMBL" id="KAA8546255.1"/>
    </source>
</evidence>
<dbReference type="Gene3D" id="3.10.450.50">
    <property type="match status" value="1"/>
</dbReference>
<name>A0A5J5BTE1_9ASTE</name>
<reference evidence="3 4" key="1">
    <citation type="submission" date="2019-09" db="EMBL/GenBank/DDBJ databases">
        <title>A chromosome-level genome assembly of the Chinese tupelo Nyssa sinensis.</title>
        <authorList>
            <person name="Yang X."/>
            <person name="Kang M."/>
            <person name="Yang Y."/>
            <person name="Xiong H."/>
            <person name="Wang M."/>
            <person name="Zhang Z."/>
            <person name="Wang Z."/>
            <person name="Wu H."/>
            <person name="Ma T."/>
            <person name="Liu J."/>
            <person name="Xi Z."/>
        </authorList>
    </citation>
    <scope>NUCLEOTIDE SEQUENCE [LARGE SCALE GENOMIC DNA]</scope>
    <source>
        <strain evidence="3">J267</strain>
        <tissue evidence="3">Leaf</tissue>
    </source>
</reference>
<evidence type="ECO:0000313" key="4">
    <source>
        <dbReference type="Proteomes" id="UP000325577"/>
    </source>
</evidence>
<feature type="domain" description="SnoaL-like" evidence="2">
    <location>
        <begin position="92"/>
        <end position="187"/>
    </location>
</feature>
<keyword evidence="4" id="KW-1185">Reference proteome</keyword>
<dbReference type="Pfam" id="PF12680">
    <property type="entry name" value="SnoaL_2"/>
    <property type="match status" value="1"/>
</dbReference>
<organism evidence="3 4">
    <name type="scientific">Nyssa sinensis</name>
    <dbReference type="NCBI Taxonomy" id="561372"/>
    <lineage>
        <taxon>Eukaryota</taxon>
        <taxon>Viridiplantae</taxon>
        <taxon>Streptophyta</taxon>
        <taxon>Embryophyta</taxon>
        <taxon>Tracheophyta</taxon>
        <taxon>Spermatophyta</taxon>
        <taxon>Magnoliopsida</taxon>
        <taxon>eudicotyledons</taxon>
        <taxon>Gunneridae</taxon>
        <taxon>Pentapetalae</taxon>
        <taxon>asterids</taxon>
        <taxon>Cornales</taxon>
        <taxon>Nyssaceae</taxon>
        <taxon>Nyssa</taxon>
    </lineage>
</organism>
<dbReference type="InterPro" id="IPR037401">
    <property type="entry name" value="SnoaL-like"/>
</dbReference>
<dbReference type="Proteomes" id="UP000325577">
    <property type="component" value="Linkage Group LG1"/>
</dbReference>
<proteinExistence type="predicted"/>
<dbReference type="OrthoDB" id="201750at2759"/>
<dbReference type="SUPFAM" id="SSF54427">
    <property type="entry name" value="NTF2-like"/>
    <property type="match status" value="1"/>
</dbReference>
<feature type="chain" id="PRO_5023842401" description="SnoaL-like domain-containing protein" evidence="1">
    <location>
        <begin position="27"/>
        <end position="445"/>
    </location>
</feature>
<evidence type="ECO:0000256" key="1">
    <source>
        <dbReference type="SAM" id="SignalP"/>
    </source>
</evidence>
<dbReference type="PANTHER" id="PTHR33698:SF3">
    <property type="entry name" value="OS09G0266000 PROTEIN"/>
    <property type="match status" value="1"/>
</dbReference>
<keyword evidence="1" id="KW-0732">Signal</keyword>
<evidence type="ECO:0000259" key="2">
    <source>
        <dbReference type="Pfam" id="PF12680"/>
    </source>
</evidence>
<gene>
    <name evidence="3" type="ORF">F0562_003006</name>
</gene>
<dbReference type="PANTHER" id="PTHR33698">
    <property type="entry name" value="NUCLEAR TRANSPORT FACTOR 2 (NTF2)-LIKE PROTEIN"/>
    <property type="match status" value="1"/>
</dbReference>
<sequence>MMLPLAISTSLFLPLRFFTQSRTTTATSNPNEYDYGGPKKISTSGRRWTIQKLTRVSSSENRTVVITPATTTTLANDESLPVSSVKSASDVVRNFYGGINCHDVASVEDLISENCIYEDLIFPRPFVGRKAILEFFKKFIDSISMDLQFVIDDISNEDTSAVGVTWHLEWKGKPFPFSKGCSFYRLDVVNGQRQIIYGRDCVEPAIKPGETTLVGTKVMTSSLHQKLKFTCQLGVGTIHGDVDPGSDALPILEIQHGCDDISLTGFNHVGSLEIEHMPEGGFYKDSILQIMKLTGSGLIDQIVRQDDAHDLLLGQTGDPVVRLLDDRFMVELRTHSPRRPPLFRLLPVHGRPTLPIQAPLPQQQTLFDFSTQSHPCAAPPHRCRTLESGQVRRGFAVRCQLRDRLPPDAGGHVLQRRRLHRRHRGACPWLLAIQERQRRWRWDCG</sequence>